<evidence type="ECO:0000256" key="1">
    <source>
        <dbReference type="ARBA" id="ARBA00022450"/>
    </source>
</evidence>
<keyword evidence="3" id="KW-0276">Fatty acid metabolism</keyword>
<gene>
    <name evidence="3" type="primary">acpP</name>
    <name evidence="5" type="ORF">COX08_04205</name>
</gene>
<evidence type="ECO:0000313" key="5">
    <source>
        <dbReference type="EMBL" id="PIP52850.1"/>
    </source>
</evidence>
<dbReference type="Gene3D" id="1.10.1200.10">
    <property type="entry name" value="ACP-like"/>
    <property type="match status" value="1"/>
</dbReference>
<evidence type="ECO:0000313" key="6">
    <source>
        <dbReference type="Proteomes" id="UP000229459"/>
    </source>
</evidence>
<comment type="function">
    <text evidence="3">Carrier of the growing fatty acid chain in fatty acid biosynthesis.</text>
</comment>
<dbReference type="GO" id="GO:0000036">
    <property type="term" value="F:acyl carrier activity"/>
    <property type="evidence" value="ECO:0007669"/>
    <property type="project" value="UniProtKB-UniRule"/>
</dbReference>
<evidence type="ECO:0000256" key="2">
    <source>
        <dbReference type="ARBA" id="ARBA00022553"/>
    </source>
</evidence>
<keyword evidence="3" id="KW-0444">Lipid biosynthesis</keyword>
<organism evidence="5 6">
    <name type="scientific">Candidatus Beckwithbacteria bacterium CG23_combo_of_CG06-09_8_20_14_all_34_8</name>
    <dbReference type="NCBI Taxonomy" id="1974497"/>
    <lineage>
        <taxon>Bacteria</taxon>
        <taxon>Candidatus Beckwithiibacteriota</taxon>
    </lineage>
</organism>
<evidence type="ECO:0000259" key="4">
    <source>
        <dbReference type="PROSITE" id="PS50075"/>
    </source>
</evidence>
<keyword evidence="1 3" id="KW-0596">Phosphopantetheine</keyword>
<comment type="caution">
    <text evidence="5">The sequence shown here is derived from an EMBL/GenBank/DDBJ whole genome shotgun (WGS) entry which is preliminary data.</text>
</comment>
<comment type="caution">
    <text evidence="3">Lacks conserved residue(s) required for the propagation of feature annotation.</text>
</comment>
<name>A0A2H0B718_9BACT</name>
<dbReference type="SUPFAM" id="SSF47336">
    <property type="entry name" value="ACP-like"/>
    <property type="match status" value="1"/>
</dbReference>
<sequence length="80" mass="9390">MEKQDIIELIANILGIETSEITIESDFYDDLNCDDKELVELKLQLEDKLKIEFDEGEYSQIETVNDLFELIEENTDEFLV</sequence>
<dbReference type="InterPro" id="IPR036736">
    <property type="entry name" value="ACP-like_sf"/>
</dbReference>
<accession>A0A2H0B718</accession>
<proteinExistence type="inferred from homology"/>
<protein>
    <recommendedName>
        <fullName evidence="3">Acyl carrier protein</fullName>
        <shortName evidence="3">ACP</shortName>
    </recommendedName>
</protein>
<dbReference type="InterPro" id="IPR003231">
    <property type="entry name" value="ACP"/>
</dbReference>
<comment type="subcellular location">
    <subcellularLocation>
        <location evidence="3">Cytoplasm</location>
    </subcellularLocation>
</comment>
<keyword evidence="3" id="KW-0963">Cytoplasm</keyword>
<dbReference type="EMBL" id="PCSR01000099">
    <property type="protein sequence ID" value="PIP52850.1"/>
    <property type="molecule type" value="Genomic_DNA"/>
</dbReference>
<keyword evidence="3" id="KW-0443">Lipid metabolism</keyword>
<comment type="similarity">
    <text evidence="3">Belongs to the acyl carrier protein (ACP) family.</text>
</comment>
<dbReference type="GO" id="GO:0005737">
    <property type="term" value="C:cytoplasm"/>
    <property type="evidence" value="ECO:0007669"/>
    <property type="project" value="UniProtKB-SubCell"/>
</dbReference>
<keyword evidence="2 3" id="KW-0597">Phosphoprotein</keyword>
<dbReference type="AlphaFoldDB" id="A0A2H0B718"/>
<keyword evidence="3" id="KW-0275">Fatty acid biosynthesis</keyword>
<dbReference type="HAMAP" id="MF_01217">
    <property type="entry name" value="Acyl_carrier"/>
    <property type="match status" value="1"/>
</dbReference>
<comment type="pathway">
    <text evidence="3">Lipid metabolism; fatty acid biosynthesis.</text>
</comment>
<dbReference type="PROSITE" id="PS50075">
    <property type="entry name" value="CARRIER"/>
    <property type="match status" value="1"/>
</dbReference>
<reference evidence="5 6" key="1">
    <citation type="submission" date="2017-09" db="EMBL/GenBank/DDBJ databases">
        <title>Depth-based differentiation of microbial function through sediment-hosted aquifers and enrichment of novel symbionts in the deep terrestrial subsurface.</title>
        <authorList>
            <person name="Probst A.J."/>
            <person name="Ladd B."/>
            <person name="Jarett J.K."/>
            <person name="Geller-Mcgrath D.E."/>
            <person name="Sieber C.M."/>
            <person name="Emerson J.B."/>
            <person name="Anantharaman K."/>
            <person name="Thomas B.C."/>
            <person name="Malmstrom R."/>
            <person name="Stieglmeier M."/>
            <person name="Klingl A."/>
            <person name="Woyke T."/>
            <person name="Ryan C.M."/>
            <person name="Banfield J.F."/>
        </authorList>
    </citation>
    <scope>NUCLEOTIDE SEQUENCE [LARGE SCALE GENOMIC DNA]</scope>
    <source>
        <strain evidence="5">CG23_combo_of_CG06-09_8_20_14_all_34_8</strain>
    </source>
</reference>
<feature type="domain" description="Carrier" evidence="4">
    <location>
        <begin position="1"/>
        <end position="75"/>
    </location>
</feature>
<evidence type="ECO:0000256" key="3">
    <source>
        <dbReference type="HAMAP-Rule" id="MF_01217"/>
    </source>
</evidence>
<dbReference type="UniPathway" id="UPA00094"/>
<dbReference type="Pfam" id="PF00550">
    <property type="entry name" value="PP-binding"/>
    <property type="match status" value="1"/>
</dbReference>
<comment type="PTM">
    <text evidence="3">4'-phosphopantetheine is transferred from CoA to a specific serine of apo-ACP by AcpS. This modification is essential for activity because fatty acids are bound in thioester linkage to the sulfhydryl of the prosthetic group.</text>
</comment>
<dbReference type="InterPro" id="IPR009081">
    <property type="entry name" value="PP-bd_ACP"/>
</dbReference>
<dbReference type="Proteomes" id="UP000229459">
    <property type="component" value="Unassembled WGS sequence"/>
</dbReference>